<evidence type="ECO:0000313" key="3">
    <source>
        <dbReference type="Proteomes" id="UP000179807"/>
    </source>
</evidence>
<protein>
    <recommendedName>
        <fullName evidence="4">Tubby C-terminal domain-containing protein</fullName>
    </recommendedName>
</protein>
<dbReference type="EMBL" id="MLAK01000624">
    <property type="protein sequence ID" value="OHT10021.1"/>
    <property type="molecule type" value="Genomic_DNA"/>
</dbReference>
<reference evidence="2" key="1">
    <citation type="submission" date="2016-10" db="EMBL/GenBank/DDBJ databases">
        <authorList>
            <person name="Benchimol M."/>
            <person name="Almeida L.G."/>
            <person name="Vasconcelos A.T."/>
            <person name="Perreira-Neves A."/>
            <person name="Rosa I.A."/>
            <person name="Tasca T."/>
            <person name="Bogo M.R."/>
            <person name="de Souza W."/>
        </authorList>
    </citation>
    <scope>NUCLEOTIDE SEQUENCE [LARGE SCALE GENOMIC DNA]</scope>
    <source>
        <strain evidence="2">K</strain>
    </source>
</reference>
<dbReference type="GeneID" id="94836378"/>
<accession>A0A1J4KKW7</accession>
<feature type="region of interest" description="Disordered" evidence="1">
    <location>
        <begin position="1"/>
        <end position="63"/>
    </location>
</feature>
<dbReference type="VEuPathDB" id="TrichDB:TRFO_20937"/>
<evidence type="ECO:0000313" key="2">
    <source>
        <dbReference type="EMBL" id="OHT10021.1"/>
    </source>
</evidence>
<organism evidence="2 3">
    <name type="scientific">Tritrichomonas foetus</name>
    <dbReference type="NCBI Taxonomy" id="1144522"/>
    <lineage>
        <taxon>Eukaryota</taxon>
        <taxon>Metamonada</taxon>
        <taxon>Parabasalia</taxon>
        <taxon>Tritrichomonadida</taxon>
        <taxon>Tritrichomonadidae</taxon>
        <taxon>Tritrichomonas</taxon>
    </lineage>
</organism>
<proteinExistence type="predicted"/>
<dbReference type="AlphaFoldDB" id="A0A1J4KKW7"/>
<keyword evidence="3" id="KW-1185">Reference proteome</keyword>
<comment type="caution">
    <text evidence="2">The sequence shown here is derived from an EMBL/GenBank/DDBJ whole genome shotgun (WGS) entry which is preliminary data.</text>
</comment>
<sequence length="293" mass="33428">MKHVHAPLQPSSNSKIMGIRSRRPRKSVNEDKAPNDNADDAVNEVPEQPQNDTNDKTNNDTQINTEEQKAQIVLIDNDKSNSDNPTPLVEPQEMTINQQMVYEQQNPIQTFNVYNCINVSKKLKAPEFTFLQNNKNIYRAVAERLISPSKFDVINCQTNSLEVIIQISKRRSVFELILNDEKKNCICATKIHYNGEETDIRHVEFAAYDNEMKEMCHLFEKPPTRSRDGKLTLAFGGKIVVPSTMNVILRTPDKYEELIGVRLIANNTLEIDTKLDLFPLHILTLAVASMYAQ</sequence>
<evidence type="ECO:0008006" key="4">
    <source>
        <dbReference type="Google" id="ProtNLM"/>
    </source>
</evidence>
<gene>
    <name evidence="2" type="ORF">TRFO_20937</name>
</gene>
<dbReference type="RefSeq" id="XP_068363157.1">
    <property type="nucleotide sequence ID" value="XM_068501674.1"/>
</dbReference>
<dbReference type="Proteomes" id="UP000179807">
    <property type="component" value="Unassembled WGS sequence"/>
</dbReference>
<name>A0A1J4KKW7_9EUKA</name>
<evidence type="ECO:0000256" key="1">
    <source>
        <dbReference type="SAM" id="MobiDB-lite"/>
    </source>
</evidence>